<feature type="disulfide bond" evidence="13">
    <location>
        <begin position="2854"/>
        <end position="2869"/>
    </location>
</feature>
<dbReference type="SUPFAM" id="SSF75011">
    <property type="entry name" value="3-carboxy-cis,cis-mucoante lactonizing enzyme"/>
    <property type="match status" value="2"/>
</dbReference>
<name>A0A8S1HHQ6_9PELO</name>
<feature type="disulfide bond" evidence="13">
    <location>
        <begin position="1110"/>
        <end position="1125"/>
    </location>
</feature>
<feature type="disulfide bond" evidence="13">
    <location>
        <begin position="2718"/>
        <end position="2733"/>
    </location>
</feature>
<evidence type="ECO:0000313" key="18">
    <source>
        <dbReference type="Proteomes" id="UP000835052"/>
    </source>
</evidence>
<dbReference type="GO" id="GO:0005886">
    <property type="term" value="C:plasma membrane"/>
    <property type="evidence" value="ECO:0007669"/>
    <property type="project" value="TreeGrafter"/>
</dbReference>
<dbReference type="SUPFAM" id="SSF57184">
    <property type="entry name" value="Growth factor receptor domain"/>
    <property type="match status" value="1"/>
</dbReference>
<evidence type="ECO:0000256" key="8">
    <source>
        <dbReference type="ARBA" id="ARBA00022989"/>
    </source>
</evidence>
<feature type="domain" description="EGF-like calcium-binding" evidence="15">
    <location>
        <begin position="3064"/>
        <end position="3107"/>
    </location>
</feature>
<feature type="disulfide bond" evidence="13">
    <location>
        <begin position="1130"/>
        <end position="1142"/>
    </location>
</feature>
<feature type="domain" description="EGF-like" evidence="16">
    <location>
        <begin position="1699"/>
        <end position="1733"/>
    </location>
</feature>
<feature type="domain" description="EGF-like" evidence="16">
    <location>
        <begin position="1344"/>
        <end position="1379"/>
    </location>
</feature>
<dbReference type="SUPFAM" id="SSF63825">
    <property type="entry name" value="YWTD domain"/>
    <property type="match status" value="4"/>
</dbReference>
<dbReference type="PANTHER" id="PTHR22722">
    <property type="entry name" value="LOW-DENSITY LIPOPROTEIN RECEPTOR-RELATED PROTEIN 2-RELATED"/>
    <property type="match status" value="1"/>
</dbReference>
<keyword evidence="5" id="KW-0812">Transmembrane</keyword>
<feature type="disulfide bond" evidence="13">
    <location>
        <begin position="1055"/>
        <end position="1073"/>
    </location>
</feature>
<keyword evidence="11" id="KW-0675">Receptor</keyword>
<comment type="subcellular location">
    <subcellularLocation>
        <location evidence="2">Endomembrane system</location>
    </subcellularLocation>
    <subcellularLocation>
        <location evidence="1">Membrane</location>
        <topology evidence="1">Single-pass membrane protein</topology>
    </subcellularLocation>
</comment>
<dbReference type="SMART" id="SM00135">
    <property type="entry name" value="LY"/>
    <property type="match status" value="15"/>
</dbReference>
<dbReference type="OrthoDB" id="9990982at2759"/>
<dbReference type="InterPro" id="IPR002172">
    <property type="entry name" value="LDrepeatLR_classA_rpt"/>
</dbReference>
<evidence type="ECO:0000256" key="10">
    <source>
        <dbReference type="ARBA" id="ARBA00023157"/>
    </source>
</evidence>
<dbReference type="PROSITE" id="PS50068">
    <property type="entry name" value="LDLRA_2"/>
    <property type="match status" value="20"/>
</dbReference>
<feature type="disulfide bond" evidence="13">
    <location>
        <begin position="2764"/>
        <end position="2779"/>
    </location>
</feature>
<dbReference type="SMART" id="SM00192">
    <property type="entry name" value="LDLa"/>
    <property type="match status" value="21"/>
</dbReference>
<feature type="domain" description="EGF-like" evidence="16">
    <location>
        <begin position="228"/>
        <end position="281"/>
    </location>
</feature>
<keyword evidence="4" id="KW-0254">Endocytosis</keyword>
<keyword evidence="3" id="KW-0245">EGF-like domain</keyword>
<dbReference type="SMART" id="SM00181">
    <property type="entry name" value="EGF"/>
    <property type="match status" value="10"/>
</dbReference>
<feature type="domain" description="EGF-like" evidence="16">
    <location>
        <begin position="285"/>
        <end position="328"/>
    </location>
</feature>
<evidence type="ECO:0000259" key="16">
    <source>
        <dbReference type="SMART" id="SM00181"/>
    </source>
</evidence>
<feature type="disulfide bond" evidence="13">
    <location>
        <begin position="2706"/>
        <end position="2724"/>
    </location>
</feature>
<evidence type="ECO:0000256" key="11">
    <source>
        <dbReference type="ARBA" id="ARBA00023170"/>
    </source>
</evidence>
<feature type="domain" description="EGF-like" evidence="16">
    <location>
        <begin position="1090"/>
        <end position="1126"/>
    </location>
</feature>
<evidence type="ECO:0000256" key="5">
    <source>
        <dbReference type="ARBA" id="ARBA00022692"/>
    </source>
</evidence>
<feature type="disulfide bond" evidence="13">
    <location>
        <begin position="2967"/>
        <end position="2979"/>
    </location>
</feature>
<dbReference type="PROSITE" id="PS51120">
    <property type="entry name" value="LDLRB"/>
    <property type="match status" value="3"/>
</dbReference>
<dbReference type="SUPFAM" id="SSF101898">
    <property type="entry name" value="NHL repeat"/>
    <property type="match status" value="1"/>
</dbReference>
<dbReference type="Gene3D" id="2.120.10.30">
    <property type="entry name" value="TolB, C-terminal domain"/>
    <property type="match status" value="6"/>
</dbReference>
<feature type="disulfide bond" evidence="13">
    <location>
        <begin position="1098"/>
        <end position="1116"/>
    </location>
</feature>
<feature type="repeat" description="LDL-receptor class B" evidence="14">
    <location>
        <begin position="1514"/>
        <end position="1555"/>
    </location>
</feature>
<feature type="repeat" description="LDL-receptor class B" evidence="14">
    <location>
        <begin position="843"/>
        <end position="887"/>
    </location>
</feature>
<keyword evidence="7" id="KW-0677">Repeat</keyword>
<dbReference type="SUPFAM" id="SSF57424">
    <property type="entry name" value="LDL receptor-like module"/>
    <property type="match status" value="17"/>
</dbReference>
<protein>
    <recommendedName>
        <fullName evidence="19">EGF-like domain-containing protein</fullName>
    </recommendedName>
</protein>
<keyword evidence="18" id="KW-1185">Reference proteome</keyword>
<keyword evidence="9" id="KW-0472">Membrane</keyword>
<dbReference type="InterPro" id="IPR001881">
    <property type="entry name" value="EGF-like_Ca-bd_dom"/>
</dbReference>
<feature type="disulfide bond" evidence="13">
    <location>
        <begin position="1091"/>
        <end position="1103"/>
    </location>
</feature>
<proteinExistence type="predicted"/>
<dbReference type="InterPro" id="IPR000742">
    <property type="entry name" value="EGF"/>
</dbReference>
<dbReference type="InterPro" id="IPR009030">
    <property type="entry name" value="Growth_fac_rcpt_cys_sf"/>
</dbReference>
<evidence type="ECO:0000256" key="14">
    <source>
        <dbReference type="PROSITE-ProRule" id="PRU00461"/>
    </source>
</evidence>
<evidence type="ECO:0000259" key="15">
    <source>
        <dbReference type="SMART" id="SM00179"/>
    </source>
</evidence>
<feature type="disulfide bond" evidence="13">
    <location>
        <begin position="1048"/>
        <end position="1060"/>
    </location>
</feature>
<feature type="disulfide bond" evidence="13">
    <location>
        <begin position="2814"/>
        <end position="2829"/>
    </location>
</feature>
<accession>A0A8S1HHQ6</accession>
<dbReference type="GO" id="GO:0005509">
    <property type="term" value="F:calcium ion binding"/>
    <property type="evidence" value="ECO:0007669"/>
    <property type="project" value="InterPro"/>
</dbReference>
<feature type="domain" description="EGF-like" evidence="16">
    <location>
        <begin position="3067"/>
        <end position="3107"/>
    </location>
</feature>
<evidence type="ECO:0000256" key="2">
    <source>
        <dbReference type="ARBA" id="ARBA00004308"/>
    </source>
</evidence>
<dbReference type="SUPFAM" id="SSF57196">
    <property type="entry name" value="EGF/Laminin"/>
    <property type="match status" value="2"/>
</dbReference>
<keyword evidence="10 13" id="KW-1015">Disulfide bond</keyword>
<comment type="caution">
    <text evidence="13">Lacks conserved residue(s) required for the propagation of feature annotation.</text>
</comment>
<dbReference type="InterPro" id="IPR023415">
    <property type="entry name" value="LDLR_class-A_CS"/>
</dbReference>
<comment type="caution">
    <text evidence="17">The sequence shown here is derived from an EMBL/GenBank/DDBJ whole genome shotgun (WGS) entry which is preliminary data.</text>
</comment>
<dbReference type="GO" id="GO:0006897">
    <property type="term" value="P:endocytosis"/>
    <property type="evidence" value="ECO:0007669"/>
    <property type="project" value="UniProtKB-KW"/>
</dbReference>
<dbReference type="InterPro" id="IPR036055">
    <property type="entry name" value="LDL_receptor-like_sf"/>
</dbReference>
<feature type="domain" description="EGF-like calcium-binding" evidence="15">
    <location>
        <begin position="1345"/>
        <end position="1379"/>
    </location>
</feature>
<dbReference type="Gene3D" id="2.10.25.10">
    <property type="entry name" value="Laminin"/>
    <property type="match status" value="4"/>
</dbReference>
<feature type="disulfide bond" evidence="13">
    <location>
        <begin position="1137"/>
        <end position="1155"/>
    </location>
</feature>
<evidence type="ECO:0000256" key="4">
    <source>
        <dbReference type="ARBA" id="ARBA00022583"/>
    </source>
</evidence>
<dbReference type="Gene3D" id="4.10.400.10">
    <property type="entry name" value="Low-density Lipoprotein Receptor"/>
    <property type="match status" value="20"/>
</dbReference>
<organism evidence="17 18">
    <name type="scientific">Caenorhabditis auriculariae</name>
    <dbReference type="NCBI Taxonomy" id="2777116"/>
    <lineage>
        <taxon>Eukaryota</taxon>
        <taxon>Metazoa</taxon>
        <taxon>Ecdysozoa</taxon>
        <taxon>Nematoda</taxon>
        <taxon>Chromadorea</taxon>
        <taxon>Rhabditida</taxon>
        <taxon>Rhabditina</taxon>
        <taxon>Rhabditomorpha</taxon>
        <taxon>Rhabditoidea</taxon>
        <taxon>Rhabditidae</taxon>
        <taxon>Peloderinae</taxon>
        <taxon>Caenorhabditis</taxon>
    </lineage>
</organism>
<dbReference type="GO" id="GO:0043235">
    <property type="term" value="C:receptor complex"/>
    <property type="evidence" value="ECO:0007669"/>
    <property type="project" value="TreeGrafter"/>
</dbReference>
<dbReference type="CDD" id="cd00112">
    <property type="entry name" value="LDLa"/>
    <property type="match status" value="18"/>
</dbReference>
<evidence type="ECO:0000256" key="7">
    <source>
        <dbReference type="ARBA" id="ARBA00022737"/>
    </source>
</evidence>
<evidence type="ECO:0000256" key="12">
    <source>
        <dbReference type="ARBA" id="ARBA00023180"/>
    </source>
</evidence>
<sequence>MDSPQSKQKKKAMRRSWFMSTVTGGGAPTEILPIRYFQKVPSGRYMIDGECVKGGEATSWGQPGLIAAGMCRRADRAFGTDAPPSLGPMLFLRLLLIAPIVAKFNTPYNTKSERCLPPMRICDQGKNPPTCYPEEWICDGQRDCEDGADEPPTCEARRCQNNTEFKCASGRCLARGYMCDGESDCGRLPNGDEDMSDEDPAVCHNFVECPANEYRCLKTPVCVHLSRFCDQSLDCEDGSDEHVRCHEKDASVTCDYSGVMTLDGYKCFCPAGKSLVNGFCQFQNPCQQASRGLPPVCTQSCNFFENNATHQCSCVDRRMTLVDGKYCVLDPSYSPTIAFTTKTELIVLKNYTELPPVDYNASKHIGHFLLQKAPGMNFTGFPIVCFVNATVVNENYIHCSSETQSRRYRTKMSLAGVSASIFAATTEPWILFDEMHSNWLICDGTFMAVCRHDEELIRVCHTFGVGEMGFVEGFVYDPVAGYVFYIDGDLMTLGVFRVDIVTGERLLMSHQATISPAGLALDIYSGTLFFGDRTVDTVFAVDYELKHKPRIVVDSRTLKNVRSIAYAEGKLFTAAQRRVKVFDTTLFPDQKGHEIFASSTEEVSKLMAITRVDYAALIALVEVATESVCIGTPNRCVFVRGAEKKNQCLKSWKKQSRLLFARLKPPSVAAMKIETTTVQDKTVEMVVSSKGLSAMTVDAKNGRLISFDNEQHVFLVSDLNSEDDRQLPLVIPAFGIQKCEGLAYDPSSDNLYYTDQGRFAVGVLKLSNSTQRKTLLQGGMTFPRSIVIHVAKSYMFWGSWSERNQDGIPAKIERAKLDGSQRKTLVNKNVMWVNGLTIDAENDYLYWCDAYHNLIERVRFNGADREKIVQGAANLMHPYGIFFSGKWLYWSELKKGRIKRASISNASEIETVLNESSSIFDVTVYDPDRSAETSACSKNNGGCEQLCYSMACKGAVGCEPVKCGCRDSEKPNPDDKSKCIEDKDYMDGIPCNATTHFSCSSNEKCIPKTQVCDGDDDCGDNSDEDPAGVCSWLRVRLPFIPVSEDFTCSSLYFQCDRTNCIPNEYVCDGSRDCVDGSDENAEMCSNRPRKCFFSMFQCDNNTCIDASMKCNGFRDCPNGEDEADCHFEKCASTEFRCGTGACIDQSQVCDGVTNCKDGLDEAHCNEGCIQGHQFRCDSGSVCLDMIFRCDGVRDCSDGSDEDQKFCKGKLFPSSKANEFLCPSNEKCIRRAMVCDGTMDCIDGADELNCPTAACNLTTDFACADGSKCVSKSFLCDGFHDCSDSSDELNCGDIVSSDGTPARCRVPAYRCELEVGFKCITDHQVCDGKKDCPNGDDEGPMCAKKCSSNSCSQKCFQHPSGPVCSCHPGYSLEDDGFSCTKKDPCRFGKCSQRCLRHGSTKHCYCDDGFKLHKDGFTCIADDPDVEFMLYTNRHEIRQLYAGRVGSSAALTRLRNAIALDYFIHTNGTVSVYWSDLASDVIYTGLIENRVVSYVRPLVMLGVYNAEGIAVDWVTGNVYWVDSSLDHIEVATPAGERAIVVSEDITNIRSISLDANEGLMFWTDWQERRPRVEKATMSGNNRTVIFNVSGVVGGGWPNGITCDTIARRVYWVDAKSDSIHTVTYDGKDHVEVARDLERLGHPFSIDVFGNFVFFSDWRTNTIGRVNKWNGTNFGLIERVGTQPFSLRIVHRSKQKKPLRNPCQDAKCAVCLLDGSKGSRCVCPQMTKADKDGTCQYLDHVVVAASKNAIRIYDAEPPHLQAFPTVAGRAFDDVRNVIALNCTIYVLDSQKQAITKIDLRKNTAPEVLVNGDLTSSKGLALDASTGNLYFSTFADGINSTLTSNMTIPIADFDRNLVIWISKSENKVVSLDVAQEKISAFELPSSMTAKACTFTPKTREVLILASDTVGSKTVFQKFSLDSQELRSLGVNLTLPAPPGDGIQYVPMRMTSSKRFECPDCPALCLRSADETKGICQCWQGAKFVDGTCKDPVKTVFYVTEDGALNSVGIDEKSGEQTLVVHSLHPEMANKRILRIAVDSKRDFVYALTKTNEVWMTTRNGSLARRVFYGGNHKLAKLVVDKTTGYLLMLSRPTTAPGGVVMVLDPAKAEADVRVVIVEEHERIPLDFAVDPPRGRIFWVSVSCIKTASYNGSNPRCIFNGDSDKSAVDCVDYEGEGLQRNVAMFRPQGMGESVVFTINGDELFFFDKYNASGSIIRCLRAADGTFVAQGAVRKRIPRQKLRLFDLSVLDKENGVLFTACSNYNGGCEHLCLTSFDKNDKRVSKTCLCAHSQLSANGSCLPYKGFIVFSRLHSIEFAHLPHSNHTSSPPNRPITSEQCYMNKVWRLAVDAKRSRIYFADAEKHRISAVNFDGTGCFVVVEDVDMVEGMAYDNVHQELFFTRLNPGSIWKVQLNNEITKFPTTASPVVTFFKNSPYLIALHPCRMLIYFTLQGSNGVNFIERVYYSGFKREVIHEDGLGPVTGLLVDVKSQKLYYTQRTSSDVLRSDLDGTNVETVLNGSPNYPSRIAIYEDYLITTDAYRWWIGAADKLTGDGLRVVANLSSIPLDLAVMDQSATYCPADLCLTADLKCGDVCRLTADGRPECGCIGERKMSSDNRTCHPASTKCAENEFSCLASYRCIPYEETCDDHNDCPFSDDEDIKYCSTRVCRPGYFSCGDGGLCIPESKRCNRVNDCYNFADEANCTCSEDEFKCSSGVCVPGKSRCDFTQDCNDASDEKDCPPRNCSAIVELGAKMVNCQTTTQCILPSWKCDGRDDCWDGSDERDCFLTFDGDKVSPPQQCQPSEFRCNASRVCMPRHWVCDGSPDCFDGSDEQNCQSSCSPKFEFECTKSRGCIAIEEKCNGHQDCPNGEDELDCEHNECAGEANTTFRCTNHRCIPMTWRCDGVDDCMDNGVGRLGTDEMDCAGSTIFAGRCEGGRCDHEVPCELTAILCDGIRDCSDGFDEQNCAGPDRSCGLSQFMCANGQCISRTSQCDLRVDCVDGSDEWPELCSYSEPPTRACSSGLAHCVQKNGTISCLPNQKLCDGKVDCLDGTFGLPDLDKSFRNDEKNCGRNECLADQTHDLCDQICIDTPNGYECQCTEGFHLSPHDRKTCLRAPSCPLANCSQLCVDRPNSGSQCLCGAGYRLSPNGHDCKREDSSQF</sequence>
<feature type="domain" description="EGF-like" evidence="16">
    <location>
        <begin position="2873"/>
        <end position="2918"/>
    </location>
</feature>
<dbReference type="InterPro" id="IPR011042">
    <property type="entry name" value="6-blade_b-propeller_TolB-like"/>
</dbReference>
<evidence type="ECO:0000256" key="13">
    <source>
        <dbReference type="PROSITE-ProRule" id="PRU00124"/>
    </source>
</evidence>
<feature type="domain" description="EGF-like" evidence="16">
    <location>
        <begin position="2254"/>
        <end position="2295"/>
    </location>
</feature>
<feature type="disulfide bond" evidence="13">
    <location>
        <begin position="2884"/>
        <end position="2902"/>
    </location>
</feature>
<dbReference type="InterPro" id="IPR051221">
    <property type="entry name" value="LDLR-related"/>
</dbReference>
<evidence type="ECO:0000313" key="17">
    <source>
        <dbReference type="EMBL" id="CAD6194735.1"/>
    </source>
</evidence>
<evidence type="ECO:0000256" key="3">
    <source>
        <dbReference type="ARBA" id="ARBA00022536"/>
    </source>
</evidence>
<dbReference type="EMBL" id="CAJGYM010000047">
    <property type="protein sequence ID" value="CAD6194735.1"/>
    <property type="molecule type" value="Genomic_DNA"/>
</dbReference>
<keyword evidence="8" id="KW-1133">Transmembrane helix</keyword>
<feature type="disulfide bond" evidence="13">
    <location>
        <begin position="1149"/>
        <end position="1164"/>
    </location>
</feature>
<dbReference type="Pfam" id="PF00058">
    <property type="entry name" value="Ldl_recept_b"/>
    <property type="match status" value="2"/>
</dbReference>
<keyword evidence="6" id="KW-0732">Signal</keyword>
<feature type="disulfide bond" evidence="13">
    <location>
        <begin position="2974"/>
        <end position="2992"/>
    </location>
</feature>
<dbReference type="Pfam" id="PF00057">
    <property type="entry name" value="Ldl_recept_a"/>
    <property type="match status" value="16"/>
</dbReference>
<feature type="domain" description="EGF-like" evidence="16">
    <location>
        <begin position="1383"/>
        <end position="1418"/>
    </location>
</feature>
<dbReference type="SMART" id="SM00179">
    <property type="entry name" value="EGF_CA"/>
    <property type="match status" value="2"/>
</dbReference>
<evidence type="ECO:0000256" key="9">
    <source>
        <dbReference type="ARBA" id="ARBA00023136"/>
    </source>
</evidence>
<evidence type="ECO:0008006" key="19">
    <source>
        <dbReference type="Google" id="ProtNLM"/>
    </source>
</evidence>
<feature type="repeat" description="LDL-receptor class B" evidence="14">
    <location>
        <begin position="793"/>
        <end position="842"/>
    </location>
</feature>
<dbReference type="InterPro" id="IPR000033">
    <property type="entry name" value="LDLR_classB_rpt"/>
</dbReference>
<keyword evidence="12" id="KW-0325">Glycoprotein</keyword>
<gene>
    <name evidence="17" type="ORF">CAUJ_LOCUS10654</name>
</gene>
<feature type="disulfide bond" evidence="13">
    <location>
        <begin position="1275"/>
        <end position="1290"/>
    </location>
</feature>
<dbReference type="Proteomes" id="UP000835052">
    <property type="component" value="Unassembled WGS sequence"/>
</dbReference>
<dbReference type="FunFam" id="2.120.10.30:FF:000241">
    <property type="entry name" value="Low-density lipoprotein receptor-related protein 6"/>
    <property type="match status" value="2"/>
</dbReference>
<feature type="disulfide bond" evidence="13">
    <location>
        <begin position="2682"/>
        <end position="2697"/>
    </location>
</feature>
<feature type="disulfide bond" evidence="13">
    <location>
        <begin position="2699"/>
        <end position="2711"/>
    </location>
</feature>
<evidence type="ECO:0000256" key="6">
    <source>
        <dbReference type="ARBA" id="ARBA00022729"/>
    </source>
</evidence>
<evidence type="ECO:0000256" key="1">
    <source>
        <dbReference type="ARBA" id="ARBA00004167"/>
    </source>
</evidence>
<dbReference type="PRINTS" id="PR00261">
    <property type="entry name" value="LDLRECEPTOR"/>
</dbReference>
<dbReference type="PANTHER" id="PTHR22722:SF14">
    <property type="entry name" value="MEGALIN, ISOFORM A"/>
    <property type="match status" value="1"/>
</dbReference>
<dbReference type="PROSITE" id="PS01209">
    <property type="entry name" value="LDLRA_1"/>
    <property type="match status" value="9"/>
</dbReference>
<feature type="domain" description="EGF-like" evidence="16">
    <location>
        <begin position="3111"/>
        <end position="3147"/>
    </location>
</feature>
<feature type="disulfide bond" evidence="13">
    <location>
        <begin position="1234"/>
        <end position="1249"/>
    </location>
</feature>
<feature type="disulfide bond" evidence="13">
    <location>
        <begin position="2945"/>
        <end position="2960"/>
    </location>
</feature>
<reference evidence="17" key="1">
    <citation type="submission" date="2020-10" db="EMBL/GenBank/DDBJ databases">
        <authorList>
            <person name="Kikuchi T."/>
        </authorList>
    </citation>
    <scope>NUCLEOTIDE SEQUENCE</scope>
    <source>
        <strain evidence="17">NKZ352</strain>
    </source>
</reference>
<dbReference type="CDD" id="cd00054">
    <property type="entry name" value="EGF_CA"/>
    <property type="match status" value="1"/>
</dbReference>
<feature type="disulfide bond" evidence="13">
    <location>
        <begin position="167"/>
        <end position="185"/>
    </location>
</feature>
<dbReference type="FunFam" id="4.10.400.10:FF:000002">
    <property type="entry name" value="Low-density lipoprotein receptor-related protein 1"/>
    <property type="match status" value="1"/>
</dbReference>